<evidence type="ECO:0000256" key="8">
    <source>
        <dbReference type="ARBA" id="ARBA00022723"/>
    </source>
</evidence>
<protein>
    <recommendedName>
        <fullName evidence="7 10">Ribulose-phosphate 3-epimerase</fullName>
        <ecNumber evidence="7 10">5.1.3.1</ecNumber>
    </recommendedName>
</protein>
<dbReference type="Proteomes" id="UP000816034">
    <property type="component" value="Unassembled WGS sequence"/>
</dbReference>
<dbReference type="EC" id="5.1.3.1" evidence="7 10"/>
<gene>
    <name evidence="14" type="ORF">C9374_001937</name>
</gene>
<keyword evidence="15" id="KW-1185">Reference proteome</keyword>
<evidence type="ECO:0000256" key="11">
    <source>
        <dbReference type="PIRSR" id="PIRSR001461-1"/>
    </source>
</evidence>
<dbReference type="GO" id="GO:0004750">
    <property type="term" value="F:D-ribulose-phosphate 3-epimerase activity"/>
    <property type="evidence" value="ECO:0007669"/>
    <property type="project" value="UniProtKB-EC"/>
</dbReference>
<dbReference type="GO" id="GO:0046872">
    <property type="term" value="F:metal ion binding"/>
    <property type="evidence" value="ECO:0007669"/>
    <property type="project" value="UniProtKB-KW"/>
</dbReference>
<keyword evidence="9 10" id="KW-0413">Isomerase</keyword>
<dbReference type="CDD" id="cd00429">
    <property type="entry name" value="RPE"/>
    <property type="match status" value="1"/>
</dbReference>
<comment type="similarity">
    <text evidence="6 10">Belongs to the ribulose-phosphate 3-epimerase family.</text>
</comment>
<dbReference type="Gene3D" id="3.20.20.70">
    <property type="entry name" value="Aldolase class I"/>
    <property type="match status" value="1"/>
</dbReference>
<feature type="binding site" evidence="12">
    <location>
        <position position="39"/>
    </location>
    <ligand>
        <name>a divalent metal cation</name>
        <dbReference type="ChEBI" id="CHEBI:60240"/>
    </ligand>
</feature>
<evidence type="ECO:0000256" key="1">
    <source>
        <dbReference type="ARBA" id="ARBA00001782"/>
    </source>
</evidence>
<comment type="cofactor">
    <cofactor evidence="3">
        <name>Co(2+)</name>
        <dbReference type="ChEBI" id="CHEBI:48828"/>
    </cofactor>
</comment>
<organism evidence="14 15">
    <name type="scientific">Naegleria lovaniensis</name>
    <name type="common">Amoeba</name>
    <dbReference type="NCBI Taxonomy" id="51637"/>
    <lineage>
        <taxon>Eukaryota</taxon>
        <taxon>Discoba</taxon>
        <taxon>Heterolobosea</taxon>
        <taxon>Tetramitia</taxon>
        <taxon>Eutetramitia</taxon>
        <taxon>Vahlkampfiidae</taxon>
        <taxon>Naegleria</taxon>
    </lineage>
</organism>
<evidence type="ECO:0000313" key="14">
    <source>
        <dbReference type="EMBL" id="KAG2386902.1"/>
    </source>
</evidence>
<dbReference type="GO" id="GO:0006098">
    <property type="term" value="P:pentose-phosphate shunt"/>
    <property type="evidence" value="ECO:0007669"/>
    <property type="project" value="InterPro"/>
</dbReference>
<dbReference type="InterPro" id="IPR000056">
    <property type="entry name" value="Ribul_P_3_epim-like"/>
</dbReference>
<dbReference type="NCBIfam" id="NF004076">
    <property type="entry name" value="PRK05581.1-4"/>
    <property type="match status" value="1"/>
</dbReference>
<dbReference type="PROSITE" id="PS01085">
    <property type="entry name" value="RIBUL_P_3_EPIMER_1"/>
    <property type="match status" value="1"/>
</dbReference>
<feature type="binding site" evidence="12">
    <location>
        <position position="192"/>
    </location>
    <ligand>
        <name>a divalent metal cation</name>
        <dbReference type="ChEBI" id="CHEBI:60240"/>
    </ligand>
</feature>
<feature type="binding site" evidence="12">
    <location>
        <position position="70"/>
    </location>
    <ligand>
        <name>a divalent metal cation</name>
        <dbReference type="ChEBI" id="CHEBI:60240"/>
    </ligand>
</feature>
<dbReference type="RefSeq" id="XP_044550894.1">
    <property type="nucleotide sequence ID" value="XM_044691299.1"/>
</dbReference>
<reference evidence="14 15" key="1">
    <citation type="journal article" date="2018" name="BMC Genomics">
        <title>The genome of Naegleria lovaniensis, the basis for a comparative approach to unravel pathogenicity factors of the human pathogenic amoeba N. fowleri.</title>
        <authorList>
            <person name="Liechti N."/>
            <person name="Schurch N."/>
            <person name="Bruggmann R."/>
            <person name="Wittwer M."/>
        </authorList>
    </citation>
    <scope>NUCLEOTIDE SEQUENCE [LARGE SCALE GENOMIC DNA]</scope>
    <source>
        <strain evidence="14 15">ATCC 30569</strain>
    </source>
</reference>
<dbReference type="GO" id="GO:0005975">
    <property type="term" value="P:carbohydrate metabolic process"/>
    <property type="evidence" value="ECO:0007669"/>
    <property type="project" value="InterPro"/>
</dbReference>
<comment type="cofactor">
    <cofactor evidence="2">
        <name>Mn(2+)</name>
        <dbReference type="ChEBI" id="CHEBI:29035"/>
    </cofactor>
</comment>
<feature type="binding site" evidence="13">
    <location>
        <position position="70"/>
    </location>
    <ligand>
        <name>substrate</name>
    </ligand>
</feature>
<keyword evidence="12" id="KW-0862">Zinc</keyword>
<evidence type="ECO:0000256" key="6">
    <source>
        <dbReference type="ARBA" id="ARBA00009541"/>
    </source>
</evidence>
<sequence length="242" mass="26631">MSHKLAPIICPSILSADFATLAADSNKMLELGATWLHVDVMDGHFVNNITIGPPVVKSLRKHTKGFLDCHLMVSHPSKWIHDFIEAGADNITFHYESENGDLASTQHVLSLIHEENKKQGKDCKASIVVKPKTPVDVLFPLLDVNSSSHENIFMVLIMSVEPGFGGQAFMSDQMEKVRVLRERYPSLNIQVDGGITEETVVEAAKAGANVVVSGSAIFKSPNPQHTMRVMRETILQHLGNNQ</sequence>
<feature type="active site" description="Proton donor" evidence="11">
    <location>
        <position position="192"/>
    </location>
</feature>
<name>A0AA88GQA0_NAELO</name>
<comment type="catalytic activity">
    <reaction evidence="1 10">
        <text>D-ribulose 5-phosphate = D-xylulose 5-phosphate</text>
        <dbReference type="Rhea" id="RHEA:13677"/>
        <dbReference type="ChEBI" id="CHEBI:57737"/>
        <dbReference type="ChEBI" id="CHEBI:58121"/>
        <dbReference type="EC" id="5.1.3.1"/>
    </reaction>
</comment>
<keyword evidence="12" id="KW-0170">Cobalt</keyword>
<feature type="binding site" evidence="13">
    <location>
        <position position="194"/>
    </location>
    <ligand>
        <name>substrate</name>
    </ligand>
</feature>
<comment type="cofactor">
    <cofactor evidence="5">
        <name>Fe(2+)</name>
        <dbReference type="ChEBI" id="CHEBI:29033"/>
    </cofactor>
</comment>
<dbReference type="HAMAP" id="MF_02227">
    <property type="entry name" value="RPE"/>
    <property type="match status" value="1"/>
</dbReference>
<feature type="binding site" evidence="12">
    <location>
        <position position="37"/>
    </location>
    <ligand>
        <name>a divalent metal cation</name>
        <dbReference type="ChEBI" id="CHEBI:60240"/>
    </ligand>
</feature>
<comment type="cofactor">
    <cofactor evidence="12">
        <name>a divalent metal cation</name>
        <dbReference type="ChEBI" id="CHEBI:60240"/>
    </cofactor>
    <text evidence="12">Binds 1 divalent metal cation per subunit.</text>
</comment>
<feature type="binding site" evidence="13">
    <location>
        <position position="12"/>
    </location>
    <ligand>
        <name>substrate</name>
    </ligand>
</feature>
<feature type="active site" description="Proton acceptor" evidence="11">
    <location>
        <position position="39"/>
    </location>
</feature>
<feature type="binding site" evidence="13">
    <location>
        <begin position="163"/>
        <end position="166"/>
    </location>
    <ligand>
        <name>substrate</name>
    </ligand>
</feature>
<dbReference type="EMBL" id="PYSW02000014">
    <property type="protein sequence ID" value="KAG2386902.1"/>
    <property type="molecule type" value="Genomic_DNA"/>
</dbReference>
<dbReference type="InterPro" id="IPR011060">
    <property type="entry name" value="RibuloseP-bd_barrel"/>
</dbReference>
<dbReference type="PANTHER" id="PTHR11749">
    <property type="entry name" value="RIBULOSE-5-PHOSPHATE-3-EPIMERASE"/>
    <property type="match status" value="1"/>
</dbReference>
<evidence type="ECO:0000313" key="15">
    <source>
        <dbReference type="Proteomes" id="UP000816034"/>
    </source>
</evidence>
<evidence type="ECO:0000256" key="9">
    <source>
        <dbReference type="ARBA" id="ARBA00023235"/>
    </source>
</evidence>
<dbReference type="PIRSF" id="PIRSF001461">
    <property type="entry name" value="RPE"/>
    <property type="match status" value="1"/>
</dbReference>
<dbReference type="InterPro" id="IPR013785">
    <property type="entry name" value="Aldolase_TIM"/>
</dbReference>
<dbReference type="NCBIfam" id="TIGR01163">
    <property type="entry name" value="rpe"/>
    <property type="match status" value="1"/>
</dbReference>
<dbReference type="InterPro" id="IPR026019">
    <property type="entry name" value="Ribul_P_3_epim"/>
</dbReference>
<dbReference type="FunFam" id="3.20.20.70:FF:000171">
    <property type="entry name" value="Ribulose-phosphate 3-epimerase"/>
    <property type="match status" value="1"/>
</dbReference>
<proteinExistence type="inferred from homology"/>
<evidence type="ECO:0000256" key="3">
    <source>
        <dbReference type="ARBA" id="ARBA00001941"/>
    </source>
</evidence>
<evidence type="ECO:0000256" key="2">
    <source>
        <dbReference type="ARBA" id="ARBA00001936"/>
    </source>
</evidence>
<dbReference type="Pfam" id="PF00834">
    <property type="entry name" value="Ribul_P_3_epim"/>
    <property type="match status" value="1"/>
</dbReference>
<dbReference type="AlphaFoldDB" id="A0AA88GQA0"/>
<evidence type="ECO:0000256" key="12">
    <source>
        <dbReference type="PIRSR" id="PIRSR001461-2"/>
    </source>
</evidence>
<evidence type="ECO:0000256" key="4">
    <source>
        <dbReference type="ARBA" id="ARBA00001947"/>
    </source>
</evidence>
<feature type="binding site" evidence="13">
    <location>
        <begin position="214"/>
        <end position="215"/>
    </location>
    <ligand>
        <name>substrate</name>
    </ligand>
</feature>
<keyword evidence="10" id="KW-0119">Carbohydrate metabolism</keyword>
<evidence type="ECO:0000256" key="13">
    <source>
        <dbReference type="PIRSR" id="PIRSR001461-3"/>
    </source>
</evidence>
<evidence type="ECO:0000256" key="7">
    <source>
        <dbReference type="ARBA" id="ARBA00013188"/>
    </source>
</evidence>
<keyword evidence="8 12" id="KW-0479">Metal-binding</keyword>
<keyword evidence="12" id="KW-0464">Manganese</keyword>
<dbReference type="SUPFAM" id="SSF51366">
    <property type="entry name" value="Ribulose-phoshate binding barrel"/>
    <property type="match status" value="1"/>
</dbReference>
<dbReference type="PROSITE" id="PS01086">
    <property type="entry name" value="RIBUL_P_3_EPIMER_2"/>
    <property type="match status" value="1"/>
</dbReference>
<dbReference type="GeneID" id="68094393"/>
<evidence type="ECO:0000256" key="5">
    <source>
        <dbReference type="ARBA" id="ARBA00001954"/>
    </source>
</evidence>
<evidence type="ECO:0000256" key="10">
    <source>
        <dbReference type="PIRNR" id="PIRNR001461"/>
    </source>
</evidence>
<accession>A0AA88GQA0</accession>
<comment type="cofactor">
    <cofactor evidence="4">
        <name>Zn(2+)</name>
        <dbReference type="ChEBI" id="CHEBI:29105"/>
    </cofactor>
</comment>
<comment type="caution">
    <text evidence="14">The sequence shown here is derived from an EMBL/GenBank/DDBJ whole genome shotgun (WGS) entry which is preliminary data.</text>
</comment>